<proteinExistence type="predicted"/>
<reference evidence="2 3" key="1">
    <citation type="submission" date="2019-10" db="EMBL/GenBank/DDBJ databases">
        <title>Gracilibacillus sp. nov. isolated from rice seeds.</title>
        <authorList>
            <person name="He S."/>
        </authorList>
    </citation>
    <scope>NUCLEOTIDE SEQUENCE [LARGE SCALE GENOMIC DNA]</scope>
    <source>
        <strain evidence="2 3">TD8</strain>
    </source>
</reference>
<comment type="caution">
    <text evidence="2">The sequence shown here is derived from an EMBL/GenBank/DDBJ whole genome shotgun (WGS) entry which is preliminary data.</text>
</comment>
<dbReference type="EMBL" id="WEID01000076">
    <property type="protein sequence ID" value="KAB8129353.1"/>
    <property type="molecule type" value="Genomic_DNA"/>
</dbReference>
<keyword evidence="3" id="KW-1185">Reference proteome</keyword>
<feature type="coiled-coil region" evidence="1">
    <location>
        <begin position="64"/>
        <end position="91"/>
    </location>
</feature>
<name>A0A7C8KNW9_9BACI</name>
<dbReference type="Proteomes" id="UP000480246">
    <property type="component" value="Unassembled WGS sequence"/>
</dbReference>
<evidence type="ECO:0000256" key="1">
    <source>
        <dbReference type="SAM" id="Coils"/>
    </source>
</evidence>
<evidence type="ECO:0000313" key="3">
    <source>
        <dbReference type="Proteomes" id="UP000480246"/>
    </source>
</evidence>
<sequence length="91" mass="10189">MGKELLVKGMITGAVVGGLLTLFDRDTRKYVGTKCIQSKDSIRYYAQHPADFVHQVNSTYQKCSHLLMKGLNQAENALQQLEETTGNKDNQ</sequence>
<keyword evidence="1" id="KW-0175">Coiled coil</keyword>
<gene>
    <name evidence="2" type="ORF">F9U64_15195</name>
</gene>
<dbReference type="AlphaFoldDB" id="A0A7C8KNW9"/>
<dbReference type="OrthoDB" id="2353585at2"/>
<protein>
    <recommendedName>
        <fullName evidence="4">YtxH domain-containing protein</fullName>
    </recommendedName>
</protein>
<accession>A0A7C8KNW9</accession>
<evidence type="ECO:0000313" key="2">
    <source>
        <dbReference type="EMBL" id="KAB8129353.1"/>
    </source>
</evidence>
<evidence type="ECO:0008006" key="4">
    <source>
        <dbReference type="Google" id="ProtNLM"/>
    </source>
</evidence>
<dbReference type="RefSeq" id="WP_153405391.1">
    <property type="nucleotide sequence ID" value="NZ_ML762436.1"/>
</dbReference>
<organism evidence="2 3">
    <name type="scientific">Gracilibacillus oryzae</name>
    <dbReference type="NCBI Taxonomy" id="1672701"/>
    <lineage>
        <taxon>Bacteria</taxon>
        <taxon>Bacillati</taxon>
        <taxon>Bacillota</taxon>
        <taxon>Bacilli</taxon>
        <taxon>Bacillales</taxon>
        <taxon>Bacillaceae</taxon>
        <taxon>Gracilibacillus</taxon>
    </lineage>
</organism>